<sequence>MTNPNIKDTTIGSKTNGCYSPNNLHELVYCDLIYTSVITKMAEFEETEAKVAIAEHKNIRIKAVNDGGHGPAPLLPPEAEQSLFERALLGGVQN</sequence>
<evidence type="ECO:0000313" key="2">
    <source>
        <dbReference type="Proteomes" id="UP001165121"/>
    </source>
</evidence>
<dbReference type="Proteomes" id="UP001165121">
    <property type="component" value="Unassembled WGS sequence"/>
</dbReference>
<organism evidence="1 2">
    <name type="scientific">Phytophthora fragariaefolia</name>
    <dbReference type="NCBI Taxonomy" id="1490495"/>
    <lineage>
        <taxon>Eukaryota</taxon>
        <taxon>Sar</taxon>
        <taxon>Stramenopiles</taxon>
        <taxon>Oomycota</taxon>
        <taxon>Peronosporomycetes</taxon>
        <taxon>Peronosporales</taxon>
        <taxon>Peronosporaceae</taxon>
        <taxon>Phytophthora</taxon>
    </lineage>
</organism>
<protein>
    <submittedName>
        <fullName evidence="1">Unnamed protein product</fullName>
    </submittedName>
</protein>
<proteinExistence type="predicted"/>
<accession>A0A9W7D6R8</accession>
<dbReference type="EMBL" id="BSXT01003543">
    <property type="protein sequence ID" value="GMF54588.1"/>
    <property type="molecule type" value="Genomic_DNA"/>
</dbReference>
<comment type="caution">
    <text evidence="1">The sequence shown here is derived from an EMBL/GenBank/DDBJ whole genome shotgun (WGS) entry which is preliminary data.</text>
</comment>
<dbReference type="AlphaFoldDB" id="A0A9W7D6R8"/>
<name>A0A9W7D6R8_9STRA</name>
<reference evidence="1" key="1">
    <citation type="submission" date="2023-04" db="EMBL/GenBank/DDBJ databases">
        <title>Phytophthora fragariaefolia NBRC 109709.</title>
        <authorList>
            <person name="Ichikawa N."/>
            <person name="Sato H."/>
            <person name="Tonouchi N."/>
        </authorList>
    </citation>
    <scope>NUCLEOTIDE SEQUENCE</scope>
    <source>
        <strain evidence="1">NBRC 109709</strain>
    </source>
</reference>
<evidence type="ECO:0000313" key="1">
    <source>
        <dbReference type="EMBL" id="GMF54588.1"/>
    </source>
</evidence>
<keyword evidence="2" id="KW-1185">Reference proteome</keyword>
<gene>
    <name evidence="1" type="ORF">Pfra01_002281400</name>
</gene>